<dbReference type="EMBL" id="JBBPBM010000086">
    <property type="protein sequence ID" value="KAK8510351.1"/>
    <property type="molecule type" value="Genomic_DNA"/>
</dbReference>
<name>A0ABR2BT93_9ROSI</name>
<keyword evidence="2" id="KW-1185">Reference proteome</keyword>
<protein>
    <submittedName>
        <fullName evidence="1">Uncharacterized protein</fullName>
    </submittedName>
</protein>
<evidence type="ECO:0000313" key="1">
    <source>
        <dbReference type="EMBL" id="KAK8510351.1"/>
    </source>
</evidence>
<accession>A0ABR2BT93</accession>
<evidence type="ECO:0000313" key="2">
    <source>
        <dbReference type="Proteomes" id="UP001472677"/>
    </source>
</evidence>
<reference evidence="1 2" key="1">
    <citation type="journal article" date="2024" name="G3 (Bethesda)">
        <title>Genome assembly of Hibiscus sabdariffa L. provides insights into metabolisms of medicinal natural products.</title>
        <authorList>
            <person name="Kim T."/>
        </authorList>
    </citation>
    <scope>NUCLEOTIDE SEQUENCE [LARGE SCALE GENOMIC DNA]</scope>
    <source>
        <strain evidence="1">TK-2024</strain>
        <tissue evidence="1">Old leaves</tissue>
    </source>
</reference>
<sequence length="124" mass="14012">MFLKTQELDQYVMKLVKHIREAFGAKWKEELCEGKLIEAGSHAVLVVAPSALPSIELLRNLYQRTELILLVVLQVGMSSGDLYKIYFHQQVVQGDLHICLYGSIPNGNEFKGKSVELAEGDREH</sequence>
<gene>
    <name evidence="1" type="ORF">V6N12_011722</name>
</gene>
<organism evidence="1 2">
    <name type="scientific">Hibiscus sabdariffa</name>
    <name type="common">roselle</name>
    <dbReference type="NCBI Taxonomy" id="183260"/>
    <lineage>
        <taxon>Eukaryota</taxon>
        <taxon>Viridiplantae</taxon>
        <taxon>Streptophyta</taxon>
        <taxon>Embryophyta</taxon>
        <taxon>Tracheophyta</taxon>
        <taxon>Spermatophyta</taxon>
        <taxon>Magnoliopsida</taxon>
        <taxon>eudicotyledons</taxon>
        <taxon>Gunneridae</taxon>
        <taxon>Pentapetalae</taxon>
        <taxon>rosids</taxon>
        <taxon>malvids</taxon>
        <taxon>Malvales</taxon>
        <taxon>Malvaceae</taxon>
        <taxon>Malvoideae</taxon>
        <taxon>Hibiscus</taxon>
    </lineage>
</organism>
<dbReference type="Proteomes" id="UP001472677">
    <property type="component" value="Unassembled WGS sequence"/>
</dbReference>
<proteinExistence type="predicted"/>
<comment type="caution">
    <text evidence="1">The sequence shown here is derived from an EMBL/GenBank/DDBJ whole genome shotgun (WGS) entry which is preliminary data.</text>
</comment>